<dbReference type="Gene3D" id="1.10.4030.10">
    <property type="entry name" value="Porin chaperone SurA, peptide-binding domain"/>
    <property type="match status" value="1"/>
</dbReference>
<evidence type="ECO:0000256" key="9">
    <source>
        <dbReference type="ARBA" id="ARBA00040743"/>
    </source>
</evidence>
<keyword evidence="7" id="KW-0143">Chaperone</keyword>
<evidence type="ECO:0000256" key="5">
    <source>
        <dbReference type="ARBA" id="ARBA00022989"/>
    </source>
</evidence>
<keyword evidence="12" id="KW-0175">Coiled coil</keyword>
<organism evidence="15 16">
    <name type="scientific">Vibrio viridaestus</name>
    <dbReference type="NCBI Taxonomy" id="2487322"/>
    <lineage>
        <taxon>Bacteria</taxon>
        <taxon>Pseudomonadati</taxon>
        <taxon>Pseudomonadota</taxon>
        <taxon>Gammaproteobacteria</taxon>
        <taxon>Vibrionales</taxon>
        <taxon>Vibrionaceae</taxon>
        <taxon>Vibrio</taxon>
    </lineage>
</organism>
<dbReference type="EMBL" id="RJVQ01000003">
    <property type="protein sequence ID" value="RQW63223.1"/>
    <property type="molecule type" value="Genomic_DNA"/>
</dbReference>
<dbReference type="PROSITE" id="PS01096">
    <property type="entry name" value="PPIC_PPIASE_1"/>
    <property type="match status" value="1"/>
</dbReference>
<evidence type="ECO:0000256" key="12">
    <source>
        <dbReference type="SAM" id="Coils"/>
    </source>
</evidence>
<keyword evidence="4 13" id="KW-0812">Transmembrane</keyword>
<evidence type="ECO:0000256" key="1">
    <source>
        <dbReference type="ARBA" id="ARBA00004382"/>
    </source>
</evidence>
<keyword evidence="3" id="KW-0997">Cell inner membrane</keyword>
<evidence type="ECO:0000256" key="6">
    <source>
        <dbReference type="ARBA" id="ARBA00023136"/>
    </source>
</evidence>
<protein>
    <recommendedName>
        <fullName evidence="9">Periplasmic chaperone PpiD</fullName>
    </recommendedName>
    <alternativeName>
        <fullName evidence="10">Periplasmic folding chaperone</fullName>
    </alternativeName>
</protein>
<keyword evidence="16" id="KW-1185">Reference proteome</keyword>
<keyword evidence="5 13" id="KW-1133">Transmembrane helix</keyword>
<evidence type="ECO:0000313" key="15">
    <source>
        <dbReference type="EMBL" id="RQW63223.1"/>
    </source>
</evidence>
<dbReference type="Gene3D" id="3.10.50.40">
    <property type="match status" value="1"/>
</dbReference>
<dbReference type="GO" id="GO:0005886">
    <property type="term" value="C:plasma membrane"/>
    <property type="evidence" value="ECO:0007669"/>
    <property type="project" value="UniProtKB-SubCell"/>
</dbReference>
<dbReference type="AlphaFoldDB" id="A0A3N9THD6"/>
<keyword evidence="6 13" id="KW-0472">Membrane</keyword>
<evidence type="ECO:0000259" key="14">
    <source>
        <dbReference type="PROSITE" id="PS50198"/>
    </source>
</evidence>
<comment type="subcellular location">
    <subcellularLocation>
        <location evidence="1">Cell inner membrane</location>
        <topology evidence="1">Single-pass type II membrane protein</topology>
        <orientation evidence="1">Periplasmic side</orientation>
    </subcellularLocation>
</comment>
<evidence type="ECO:0000256" key="13">
    <source>
        <dbReference type="SAM" id="Phobius"/>
    </source>
</evidence>
<comment type="caution">
    <text evidence="15">The sequence shown here is derived from an EMBL/GenBank/DDBJ whole genome shotgun (WGS) entry which is preliminary data.</text>
</comment>
<dbReference type="RefSeq" id="WP_124936694.1">
    <property type="nucleotide sequence ID" value="NZ_RJVQ01000003.1"/>
</dbReference>
<evidence type="ECO:0000256" key="2">
    <source>
        <dbReference type="ARBA" id="ARBA00022475"/>
    </source>
</evidence>
<reference evidence="15 16" key="1">
    <citation type="submission" date="2018-11" db="EMBL/GenBank/DDBJ databases">
        <title>Vibrio LJC006 sp. nov., isolated from seawater during the bloom of the enteromorpha.</title>
        <authorList>
            <person name="Liang J."/>
        </authorList>
    </citation>
    <scope>NUCLEOTIDE SEQUENCE [LARGE SCALE GENOMIC DNA]</scope>
    <source>
        <strain evidence="15 16">LJC006</strain>
    </source>
</reference>
<keyword evidence="2" id="KW-1003">Cell membrane</keyword>
<gene>
    <name evidence="15" type="ORF">EES38_08195</name>
</gene>
<dbReference type="PROSITE" id="PS50198">
    <property type="entry name" value="PPIC_PPIASE_2"/>
    <property type="match status" value="1"/>
</dbReference>
<evidence type="ECO:0000256" key="4">
    <source>
        <dbReference type="ARBA" id="ARBA00022692"/>
    </source>
</evidence>
<dbReference type="Proteomes" id="UP000281112">
    <property type="component" value="Unassembled WGS sequence"/>
</dbReference>
<proteinExistence type="inferred from homology"/>
<name>A0A3N9THD6_9VIBR</name>
<feature type="domain" description="PpiC" evidence="14">
    <location>
        <begin position="268"/>
        <end position="361"/>
    </location>
</feature>
<dbReference type="InterPro" id="IPR027304">
    <property type="entry name" value="Trigger_fact/SurA_dom_sf"/>
</dbReference>
<evidence type="ECO:0000256" key="7">
    <source>
        <dbReference type="ARBA" id="ARBA00023186"/>
    </source>
</evidence>
<evidence type="ECO:0000313" key="16">
    <source>
        <dbReference type="Proteomes" id="UP000281112"/>
    </source>
</evidence>
<comment type="similarity">
    <text evidence="8">Belongs to the PpiD chaperone family.</text>
</comment>
<dbReference type="GO" id="GO:0003755">
    <property type="term" value="F:peptidyl-prolyl cis-trans isomerase activity"/>
    <property type="evidence" value="ECO:0007669"/>
    <property type="project" value="UniProtKB-KW"/>
</dbReference>
<evidence type="ECO:0000256" key="11">
    <source>
        <dbReference type="PROSITE-ProRule" id="PRU00278"/>
    </source>
</evidence>
<dbReference type="InterPro" id="IPR000297">
    <property type="entry name" value="PPIase_PpiC"/>
</dbReference>
<dbReference type="SUPFAM" id="SSF109998">
    <property type="entry name" value="Triger factor/SurA peptide-binding domain-like"/>
    <property type="match status" value="1"/>
</dbReference>
<keyword evidence="11" id="KW-0697">Rotamase</keyword>
<feature type="coiled-coil region" evidence="12">
    <location>
        <begin position="481"/>
        <end position="515"/>
    </location>
</feature>
<evidence type="ECO:0000256" key="3">
    <source>
        <dbReference type="ARBA" id="ARBA00022519"/>
    </source>
</evidence>
<evidence type="ECO:0000256" key="8">
    <source>
        <dbReference type="ARBA" id="ARBA00038408"/>
    </source>
</evidence>
<evidence type="ECO:0000256" key="10">
    <source>
        <dbReference type="ARBA" id="ARBA00042775"/>
    </source>
</evidence>
<sequence length="620" mass="68727">MMDRLREGASSLAIKIILGIIILSFVFAGVSSYLVGGGSNAAAEVDGVKISRAEFEQAYQNERNRMQSQLGDYFSNLLADPNYVASLRRSVLDRMINDVLVEQHAKSLGLRVSDAQVSQAILDIPQFQTDGKFDQELYKNALTRAGFSADSFASYMRKDLLKQQLLGAIQASEFTLKDEAKQQAELFAQKRTVKTITLNVNDLAKNVSLSDDEVSKYYDEHKDDFTRPEQMKISYLELSADKLKNAIQVTDKEAKDYYQQHIDQYSTKEQRHVSHILIKGDDEKKAEAVLKELRDGADFAAVAEKESQDSGSAKEGGDLGWIEKGVMDPEFEKAAFALKNTGDISDVVKSSFGYHIIKLDDIKAAQAKPFDDVKNDIIASIQQEKAVDQFYTMQNDLEKVAFESPDSLEPSAEAVKGKVTHTDFISLDDLPELLSSTAVKDALTSDDVKEQGLNSSVLEVGPEDVVVVRVDEVRPETVLPLKEVRSQVEEKLSNVKAEQEAKALAQKTIAALNKNDSSVLEQNNLSFGEEEVIDRNSPLAKAVFEMKKPTKESTSYAQTQDQQGNVVIVALSKVESSPQDQFIKQVESQLVRVNRQLDATGIVSVLRANADIEYHLSATN</sequence>
<dbReference type="InterPro" id="IPR023058">
    <property type="entry name" value="PPIase_PpiC_CS"/>
</dbReference>
<keyword evidence="11 15" id="KW-0413">Isomerase</keyword>
<dbReference type="PANTHER" id="PTHR47529:SF1">
    <property type="entry name" value="PERIPLASMIC CHAPERONE PPID"/>
    <property type="match status" value="1"/>
</dbReference>
<dbReference type="PANTHER" id="PTHR47529">
    <property type="entry name" value="PEPTIDYL-PROLYL CIS-TRANS ISOMERASE D"/>
    <property type="match status" value="1"/>
</dbReference>
<dbReference type="Pfam" id="PF13624">
    <property type="entry name" value="SurA_N_3"/>
    <property type="match status" value="1"/>
</dbReference>
<dbReference type="NCBIfam" id="NF008054">
    <property type="entry name" value="PRK10788.1"/>
    <property type="match status" value="1"/>
</dbReference>
<feature type="transmembrane region" description="Helical" evidence="13">
    <location>
        <begin position="12"/>
        <end position="35"/>
    </location>
</feature>
<dbReference type="InterPro" id="IPR052029">
    <property type="entry name" value="PpiD_chaperone"/>
</dbReference>
<dbReference type="SUPFAM" id="SSF54534">
    <property type="entry name" value="FKBP-like"/>
    <property type="match status" value="1"/>
</dbReference>
<dbReference type="Pfam" id="PF00639">
    <property type="entry name" value="Rotamase"/>
    <property type="match status" value="1"/>
</dbReference>
<dbReference type="OrthoDB" id="9812372at2"/>
<dbReference type="InterPro" id="IPR046357">
    <property type="entry name" value="PPIase_dom_sf"/>
</dbReference>
<accession>A0A3N9THD6</accession>